<feature type="compositionally biased region" description="Pro residues" evidence="5">
    <location>
        <begin position="270"/>
        <end position="281"/>
    </location>
</feature>
<dbReference type="AlphaFoldDB" id="A0A8C9TI62"/>
<dbReference type="Pfam" id="PF05110">
    <property type="entry name" value="AF-4"/>
    <property type="match status" value="1"/>
</dbReference>
<keyword evidence="8" id="KW-1185">Reference proteome</keyword>
<accession>A0A8C9TI62</accession>
<feature type="compositionally biased region" description="Low complexity" evidence="5">
    <location>
        <begin position="417"/>
        <end position="428"/>
    </location>
</feature>
<organism evidence="7 8">
    <name type="scientific">Scleropages formosus</name>
    <name type="common">Asian bonytongue</name>
    <name type="synonym">Osteoglossum formosum</name>
    <dbReference type="NCBI Taxonomy" id="113540"/>
    <lineage>
        <taxon>Eukaryota</taxon>
        <taxon>Metazoa</taxon>
        <taxon>Chordata</taxon>
        <taxon>Craniata</taxon>
        <taxon>Vertebrata</taxon>
        <taxon>Euteleostomi</taxon>
        <taxon>Actinopterygii</taxon>
        <taxon>Neopterygii</taxon>
        <taxon>Teleostei</taxon>
        <taxon>Osteoglossocephala</taxon>
        <taxon>Osteoglossomorpha</taxon>
        <taxon>Osteoglossiformes</taxon>
        <taxon>Osteoglossidae</taxon>
        <taxon>Scleropages</taxon>
    </lineage>
</organism>
<gene>
    <name evidence="7" type="primary">aff3</name>
</gene>
<comment type="subcellular location">
    <subcellularLocation>
        <location evidence="1">Nucleus</location>
    </subcellularLocation>
</comment>
<dbReference type="GO" id="GO:0010468">
    <property type="term" value="P:regulation of gene expression"/>
    <property type="evidence" value="ECO:0007669"/>
    <property type="project" value="InterPro"/>
</dbReference>
<dbReference type="RefSeq" id="XP_029105504.1">
    <property type="nucleotide sequence ID" value="XM_029249671.1"/>
</dbReference>
<dbReference type="KEGG" id="sfm:108933089"/>
<reference evidence="7" key="3">
    <citation type="submission" date="2025-09" db="UniProtKB">
        <authorList>
            <consortium name="Ensembl"/>
        </authorList>
    </citation>
    <scope>IDENTIFICATION</scope>
</reference>
<evidence type="ECO:0000313" key="8">
    <source>
        <dbReference type="Proteomes" id="UP000694397"/>
    </source>
</evidence>
<dbReference type="GO" id="GO:0032783">
    <property type="term" value="C:super elongation complex"/>
    <property type="evidence" value="ECO:0007669"/>
    <property type="project" value="TreeGrafter"/>
</dbReference>
<feature type="compositionally biased region" description="Polar residues" evidence="5">
    <location>
        <begin position="499"/>
        <end position="509"/>
    </location>
</feature>
<dbReference type="OrthoDB" id="6382204at2759"/>
<feature type="region of interest" description="Disordered" evidence="5">
    <location>
        <begin position="910"/>
        <end position="932"/>
    </location>
</feature>
<evidence type="ECO:0000259" key="6">
    <source>
        <dbReference type="Pfam" id="PF18876"/>
    </source>
</evidence>
<evidence type="ECO:0000256" key="1">
    <source>
        <dbReference type="ARBA" id="ARBA00004123"/>
    </source>
</evidence>
<feature type="compositionally biased region" description="Low complexity" evidence="5">
    <location>
        <begin position="472"/>
        <end position="486"/>
    </location>
</feature>
<reference evidence="7" key="2">
    <citation type="submission" date="2025-08" db="UniProtKB">
        <authorList>
            <consortium name="Ensembl"/>
        </authorList>
    </citation>
    <scope>IDENTIFICATION</scope>
</reference>
<evidence type="ECO:0000256" key="3">
    <source>
        <dbReference type="ARBA" id="ARBA00022553"/>
    </source>
</evidence>
<sequence length="1024" mass="111546">MTHSWPQPLSSLQAPGGREPNRFPYGSKQVKQHGSHQKPSARTDAPTRMGPSFTAPHKSMLEDDLKLSSDDDDGTMQSSSGLGHGSRPRPQQDEQRPCAHGGRTRHSNSGSSSAGSSSDSDSGSSPRSRSPGPQSPSEPGSPAAEPPLSIGTEEATEWQLDKWLKRAGKTQGPGDQAAAGHAPNADSSSGSESDDIPSPAGSWGKGPSPGPREEQSPVPSPGLDYCRGPSPLLSLSPSSSPSPSPRSPSPIIHAQLSPYAHGSPSLARSPTPPAQLRPAPNPKSRLGVRVWDTPGIRPDPPCRKSPPRSFSLRHPSHPNSKLDPRARAKPQIRDTSNRDIRWDKSSSQSKGQEVDGRKKAPPTGTPSERRVTENKEGSRRPCWAKGSEGADKRKEEAGLVKEKQRPRTEGLETRAVQSKQRPRSNSQRRPQETPPSSTEKQKRKRRRKAQEVLEDPRSSRPSSPSPTPVIPPTDSSSSSSGSDSEPFSPPVVAKVPGDSTCSKQPVSKRSQSRARATEVRTATVETGGQATDPRAGDSGQKRYTLVPFGRSETPTGSCRSPQPGPRPRPPPHGPHSLVVRIDLSLLLRVPTASCVSQGQATSSSSSPTSRRDRHTMRHTHGPEVDPSDHKRKRKSENRGPQQVSKRNHSHTDPRSGQTTSTERTAVESSTEIRVNGYEEGFYGDERQPLSPLSPLSDSSEPPKNNAPPKRSSQKRGGSETEICFTLEKDAAMQNTQAQVPRTHAQVKSESPRLAGVPLPTCEGWGPLPIQPLPHRGALIHPDMLHHAEYYMHEAKRIKHRADAMVDKFGKAVNYVDAALSFMECGKAMEEGPLEAKSPYTMYAETVELIRYAMRLKNHAGPAAQQVDKQLAVLCFRCLALLYWRMFRLKKDHAIKYSKALLDYFKSSPKASHAVPPWTTSAKSTGTSPSPLNPLGPQCGSSPSALVTIPQRIHQMAANHLNITNSVLYSYEYWELADSLARENKEFFSYLNTLMGPLTLHSSVQHVVQYTRQALQWIRISANLS</sequence>
<evidence type="ECO:0000313" key="7">
    <source>
        <dbReference type="Ensembl" id="ENSSFOP00015048287.1"/>
    </source>
</evidence>
<dbReference type="GeneID" id="108933089"/>
<dbReference type="Proteomes" id="UP000694397">
    <property type="component" value="Chromosome 1"/>
</dbReference>
<dbReference type="GeneTree" id="ENSGT00950000182974"/>
<dbReference type="InterPro" id="IPR007797">
    <property type="entry name" value="AF4/FMR2"/>
</dbReference>
<dbReference type="RefSeq" id="XP_029105509.1">
    <property type="nucleotide sequence ID" value="XM_029249676.1"/>
</dbReference>
<feature type="compositionally biased region" description="Low complexity" evidence="5">
    <location>
        <begin position="688"/>
        <end position="702"/>
    </location>
</feature>
<dbReference type="RefSeq" id="XP_029105507.1">
    <property type="nucleotide sequence ID" value="XM_029249674.1"/>
</dbReference>
<feature type="compositionally biased region" description="Pro residues" evidence="5">
    <location>
        <begin position="562"/>
        <end position="573"/>
    </location>
</feature>
<proteinExistence type="inferred from homology"/>
<feature type="region of interest" description="Disordered" evidence="5">
    <location>
        <begin position="593"/>
        <end position="719"/>
    </location>
</feature>
<feature type="compositionally biased region" description="Polar residues" evidence="5">
    <location>
        <begin position="917"/>
        <end position="929"/>
    </location>
</feature>
<feature type="compositionally biased region" description="Low complexity" evidence="5">
    <location>
        <begin position="109"/>
        <end position="147"/>
    </location>
</feature>
<feature type="compositionally biased region" description="Polar residues" evidence="5">
    <location>
        <begin position="654"/>
        <end position="672"/>
    </location>
</feature>
<evidence type="ECO:0000256" key="4">
    <source>
        <dbReference type="ARBA" id="ARBA00023242"/>
    </source>
</evidence>
<comment type="similarity">
    <text evidence="2">Belongs to the AF4 family.</text>
</comment>
<dbReference type="RefSeq" id="XP_029105501.1">
    <property type="nucleotide sequence ID" value="XM_029249668.1"/>
</dbReference>
<dbReference type="CTD" id="3899"/>
<dbReference type="Pfam" id="PF18876">
    <property type="entry name" value="AFF4_CHD"/>
    <property type="match status" value="1"/>
</dbReference>
<feature type="compositionally biased region" description="Low complexity" evidence="5">
    <location>
        <begin position="229"/>
        <end position="239"/>
    </location>
</feature>
<dbReference type="Ensembl" id="ENSSFOT00015062282.1">
    <property type="protein sequence ID" value="ENSSFOP00015048287.1"/>
    <property type="gene ID" value="ENSSFOG00015000615.2"/>
</dbReference>
<evidence type="ECO:0000256" key="2">
    <source>
        <dbReference type="ARBA" id="ARBA00007354"/>
    </source>
</evidence>
<reference evidence="7 8" key="1">
    <citation type="submission" date="2019-04" db="EMBL/GenBank/DDBJ databases">
        <authorList>
            <consortium name="Wellcome Sanger Institute Data Sharing"/>
        </authorList>
    </citation>
    <scope>NUCLEOTIDE SEQUENCE [LARGE SCALE GENOMIC DNA]</scope>
</reference>
<feature type="compositionally biased region" description="Basic and acidic residues" evidence="5">
    <location>
        <begin position="59"/>
        <end position="69"/>
    </location>
</feature>
<feature type="domain" description="AF4/FMR2 C-terminal homology" evidence="6">
    <location>
        <begin position="774"/>
        <end position="1023"/>
    </location>
</feature>
<feature type="compositionally biased region" description="Basic and acidic residues" evidence="5">
    <location>
        <begin position="388"/>
        <end position="412"/>
    </location>
</feature>
<dbReference type="PANTHER" id="PTHR10528:SF16">
    <property type="entry name" value="AF4_FMR2 FAMILY MEMBER 3"/>
    <property type="match status" value="1"/>
</dbReference>
<feature type="compositionally biased region" description="Basic and acidic residues" evidence="5">
    <location>
        <begin position="367"/>
        <end position="379"/>
    </location>
</feature>
<feature type="compositionally biased region" description="Basic and acidic residues" evidence="5">
    <location>
        <begin position="449"/>
        <end position="458"/>
    </location>
</feature>
<feature type="region of interest" description="Disordered" evidence="5">
    <location>
        <begin position="1"/>
        <end position="579"/>
    </location>
</feature>
<evidence type="ECO:0000256" key="5">
    <source>
        <dbReference type="SAM" id="MobiDB-lite"/>
    </source>
</evidence>
<feature type="compositionally biased region" description="Basic and acidic residues" evidence="5">
    <location>
        <begin position="320"/>
        <end position="344"/>
    </location>
</feature>
<name>A0A8C9TI62_SCLFO</name>
<dbReference type="InterPro" id="IPR043640">
    <property type="entry name" value="AF4/FMR2_CHD"/>
</dbReference>
<protein>
    <submittedName>
        <fullName evidence="7">AF4/FMR2 family, member 3</fullName>
    </submittedName>
</protein>
<keyword evidence="4" id="KW-0539">Nucleus</keyword>
<dbReference type="PANTHER" id="PTHR10528">
    <property type="entry name" value="AF4/FMR2 FAMILY MEMBER"/>
    <property type="match status" value="1"/>
</dbReference>
<feature type="compositionally biased region" description="Polar residues" evidence="5">
    <location>
        <begin position="1"/>
        <end position="13"/>
    </location>
</feature>
<keyword evidence="3" id="KW-0597">Phosphoprotein</keyword>